<dbReference type="SUPFAM" id="SSF82866">
    <property type="entry name" value="Multidrug efflux transporter AcrB transmembrane domain"/>
    <property type="match status" value="2"/>
</dbReference>
<dbReference type="GO" id="GO:0005886">
    <property type="term" value="C:plasma membrane"/>
    <property type="evidence" value="ECO:0007669"/>
    <property type="project" value="TreeGrafter"/>
</dbReference>
<protein>
    <submittedName>
        <fullName evidence="2">Multidrug efflux pump subunit AcrB</fullName>
    </submittedName>
</protein>
<dbReference type="Proteomes" id="UP000198820">
    <property type="component" value="Unassembled WGS sequence"/>
</dbReference>
<gene>
    <name evidence="2" type="ORF">SAMN05421540_10383</name>
</gene>
<feature type="transmembrane region" description="Helical" evidence="1">
    <location>
        <begin position="391"/>
        <end position="413"/>
    </location>
</feature>
<evidence type="ECO:0000313" key="2">
    <source>
        <dbReference type="EMBL" id="SEA08573.1"/>
    </source>
</evidence>
<keyword evidence="1" id="KW-0812">Transmembrane</keyword>
<feature type="transmembrane region" description="Helical" evidence="1">
    <location>
        <begin position="927"/>
        <end position="945"/>
    </location>
</feature>
<evidence type="ECO:0000313" key="3">
    <source>
        <dbReference type="Proteomes" id="UP000198820"/>
    </source>
</evidence>
<feature type="transmembrane region" description="Helical" evidence="1">
    <location>
        <begin position="542"/>
        <end position="561"/>
    </location>
</feature>
<dbReference type="Pfam" id="PF00873">
    <property type="entry name" value="ACR_tran"/>
    <property type="match status" value="1"/>
</dbReference>
<dbReference type="GO" id="GO:0042910">
    <property type="term" value="F:xenobiotic transmembrane transporter activity"/>
    <property type="evidence" value="ECO:0007669"/>
    <property type="project" value="TreeGrafter"/>
</dbReference>
<reference evidence="2 3" key="1">
    <citation type="submission" date="2016-10" db="EMBL/GenBank/DDBJ databases">
        <authorList>
            <person name="de Groot N.N."/>
        </authorList>
    </citation>
    <scope>NUCLEOTIDE SEQUENCE [LARGE SCALE GENOMIC DNA]</scope>
    <source>
        <strain evidence="2 3">DSM 23581</strain>
    </source>
</reference>
<dbReference type="Gene3D" id="3.30.70.1440">
    <property type="entry name" value="Multidrug efflux transporter AcrB pore domain"/>
    <property type="match status" value="1"/>
</dbReference>
<feature type="transmembrane region" description="Helical" evidence="1">
    <location>
        <begin position="1002"/>
        <end position="1023"/>
    </location>
</feature>
<feature type="transmembrane region" description="Helical" evidence="1">
    <location>
        <begin position="465"/>
        <end position="493"/>
    </location>
</feature>
<dbReference type="PRINTS" id="PR00702">
    <property type="entry name" value="ACRIFLAVINRP"/>
</dbReference>
<dbReference type="RefSeq" id="WP_093240388.1">
    <property type="nucleotide sequence ID" value="NZ_FNQF01000003.1"/>
</dbReference>
<sequence>MIDFGKWALNNSKFVYFIVTALVIGGIFSYSSMSKLEDPEIKVKQAMVVTTYPGASAHEVELELTEPLELSLKSIKGVETLISRSMDDVSIIEVKLLPNVPDQEVEQTWDVLRRKVSDTKNALPPGANPPVIKDDFGDVFGMFYAITNDGYTEREMNKYLELLKREVQNIEGISAVDIYGLQKECINIELLQEKMANLGVHPIEVISTLNGQNETTYSGYYLSGDHRIRVSVNDRYKNVNDISELLLQGHEQDQLRLGDIASITLGVEETIRNEMFYDGKKAYGFSVSALSGNDITKLGKETEAEMELIKETLLPAGIDFHKVFYQPERVEDALSDFLVNLLLSVVIVVVVLMFAMGFKSGVIIGVNLVIIVFGTFLVLNNFDGTLQRVSLGAFILAMGMLVDNAIVIIDGILVNKQKGLDRTEALTSVGKKTAIPLLGATLIAILAFYPIFLSPDTAGVYVRDLFIVLAVSLLISWVLALTLVPLHAGFSLYRHKKSTNVKKETNNEVKKNDNLKENKTNNSLPYRVLRNVLTWVLGHRTVAIIIAFILVIASVFSYQLLPQGFFPDMEYNQLYVEYKLPEGTTSETIKEDLFQLSNHLKQNENITHITTSIGGTPTRYNLVRSIAVPSMSYGELIIDFKSPDAAVKSINDIQKHLVEHFPQAYARVKRYNLMYEKFPIEAEFSGPDPAILRNLTFQAQNIMNQNENTVLERIDWEPKTPVVVVNYSQPAARSLGLSRKDIAISLLAATEGIPTGVFYDGRDRFNIYLKTVKKPGVPLVDLNNTQVFGTIPPFENLLNKETILGLMNGTVKEEDVISELLRTVPLSQAATGITIEWHEPLVIRSNGQRAMRAQSEPAPGVSAQSARESILQDIENIDLPDGYTLEWQGEHKASSQSTKYLFKNFPLAIILMIAVLILLFKNYKKPLIILLCIPLILIGVVFGMLLSGKEFGFVAIVGILGLIGMMIKNGVVLMEEIGEQLNSDKSPIQALIDSSSNRLRPVMMASVTTILGMIPLLGDALFGSLAVTIMGGLLIGTIIILIFIPTLYAIFYGIKINKSHKRLK</sequence>
<dbReference type="SUPFAM" id="SSF82714">
    <property type="entry name" value="Multidrug efflux transporter AcrB TolC docking domain, DN and DC subdomains"/>
    <property type="match status" value="1"/>
</dbReference>
<dbReference type="PANTHER" id="PTHR32063">
    <property type="match status" value="1"/>
</dbReference>
<feature type="transmembrane region" description="Helical" evidence="1">
    <location>
        <begin position="900"/>
        <end position="920"/>
    </location>
</feature>
<evidence type="ECO:0000256" key="1">
    <source>
        <dbReference type="SAM" id="Phobius"/>
    </source>
</evidence>
<organism evidence="2 3">
    <name type="scientific">Psychroflexus halocasei</name>
    <dbReference type="NCBI Taxonomy" id="908615"/>
    <lineage>
        <taxon>Bacteria</taxon>
        <taxon>Pseudomonadati</taxon>
        <taxon>Bacteroidota</taxon>
        <taxon>Flavobacteriia</taxon>
        <taxon>Flavobacteriales</taxon>
        <taxon>Flavobacteriaceae</taxon>
        <taxon>Psychroflexus</taxon>
    </lineage>
</organism>
<dbReference type="Gene3D" id="3.30.70.1320">
    <property type="entry name" value="Multidrug efflux transporter AcrB pore domain like"/>
    <property type="match status" value="1"/>
</dbReference>
<feature type="transmembrane region" description="Helical" evidence="1">
    <location>
        <begin position="337"/>
        <end position="355"/>
    </location>
</feature>
<feature type="transmembrane region" description="Helical" evidence="1">
    <location>
        <begin position="14"/>
        <end position="33"/>
    </location>
</feature>
<dbReference type="EMBL" id="FNQF01000003">
    <property type="protein sequence ID" value="SEA08573.1"/>
    <property type="molecule type" value="Genomic_DNA"/>
</dbReference>
<dbReference type="SUPFAM" id="SSF82693">
    <property type="entry name" value="Multidrug efflux transporter AcrB pore domain, PN1, PN2, PC1 and PC2 subdomains"/>
    <property type="match status" value="2"/>
</dbReference>
<feature type="transmembrane region" description="Helical" evidence="1">
    <location>
        <begin position="362"/>
        <end position="379"/>
    </location>
</feature>
<dbReference type="Gene3D" id="3.30.2090.10">
    <property type="entry name" value="Multidrug efflux transporter AcrB TolC docking domain, DN and DC subdomains"/>
    <property type="match status" value="2"/>
</dbReference>
<feature type="transmembrane region" description="Helical" evidence="1">
    <location>
        <begin position="1029"/>
        <end position="1054"/>
    </location>
</feature>
<dbReference type="AlphaFoldDB" id="A0A1H3YAI1"/>
<dbReference type="Gene3D" id="3.30.70.1430">
    <property type="entry name" value="Multidrug efflux transporter AcrB pore domain"/>
    <property type="match status" value="2"/>
</dbReference>
<proteinExistence type="predicted"/>
<accession>A0A1H3YAI1</accession>
<feature type="transmembrane region" description="Helical" evidence="1">
    <location>
        <begin position="434"/>
        <end position="453"/>
    </location>
</feature>
<name>A0A1H3YAI1_9FLAO</name>
<keyword evidence="1" id="KW-1133">Transmembrane helix</keyword>
<dbReference type="Gene3D" id="1.20.1640.10">
    <property type="entry name" value="Multidrug efflux transporter AcrB transmembrane domain"/>
    <property type="match status" value="2"/>
</dbReference>
<keyword evidence="3" id="KW-1185">Reference proteome</keyword>
<feature type="transmembrane region" description="Helical" evidence="1">
    <location>
        <begin position="951"/>
        <end position="967"/>
    </location>
</feature>
<dbReference type="InterPro" id="IPR027463">
    <property type="entry name" value="AcrB_DN_DC_subdom"/>
</dbReference>
<dbReference type="PANTHER" id="PTHR32063:SF18">
    <property type="entry name" value="CATION EFFLUX SYSTEM PROTEIN"/>
    <property type="match status" value="1"/>
</dbReference>
<keyword evidence="1" id="KW-0472">Membrane</keyword>
<dbReference type="InterPro" id="IPR001036">
    <property type="entry name" value="Acrflvin-R"/>
</dbReference>
<dbReference type="STRING" id="908615.SAMN05421540_10383"/>